<evidence type="ECO:0000259" key="11">
    <source>
        <dbReference type="PROSITE" id="PS50109"/>
    </source>
</evidence>
<dbReference type="RefSeq" id="WP_231004658.1">
    <property type="nucleotide sequence ID" value="NZ_JAJNEC010000005.1"/>
</dbReference>
<dbReference type="CDD" id="cd17574">
    <property type="entry name" value="REC_OmpR"/>
    <property type="match status" value="1"/>
</dbReference>
<keyword evidence="6" id="KW-0804">Transcription</keyword>
<dbReference type="Pfam" id="PF07495">
    <property type="entry name" value="Y_Y_Y"/>
    <property type="match status" value="1"/>
</dbReference>
<dbReference type="InterPro" id="IPR011123">
    <property type="entry name" value="Y_Y_Y"/>
</dbReference>
<comment type="catalytic activity">
    <reaction evidence="1">
        <text>ATP + protein L-histidine = ADP + protein N-phospho-L-histidine.</text>
        <dbReference type="EC" id="2.7.13.3"/>
    </reaction>
</comment>
<keyword evidence="4" id="KW-0805">Transcription regulation</keyword>
<evidence type="ECO:0000256" key="8">
    <source>
        <dbReference type="SAM" id="Phobius"/>
    </source>
</evidence>
<dbReference type="CDD" id="cd00082">
    <property type="entry name" value="HisKA"/>
    <property type="match status" value="1"/>
</dbReference>
<dbReference type="PROSITE" id="PS00041">
    <property type="entry name" value="HTH_ARAC_FAMILY_1"/>
    <property type="match status" value="1"/>
</dbReference>
<proteinExistence type="predicted"/>
<evidence type="ECO:0000256" key="3">
    <source>
        <dbReference type="ARBA" id="ARBA00022553"/>
    </source>
</evidence>
<dbReference type="Gene3D" id="3.30.565.10">
    <property type="entry name" value="Histidine kinase-like ATPase, C-terminal domain"/>
    <property type="match status" value="1"/>
</dbReference>
<dbReference type="SMART" id="SM00342">
    <property type="entry name" value="HTH_ARAC"/>
    <property type="match status" value="1"/>
</dbReference>
<dbReference type="Gene3D" id="1.10.287.130">
    <property type="match status" value="1"/>
</dbReference>
<dbReference type="InterPro" id="IPR013783">
    <property type="entry name" value="Ig-like_fold"/>
</dbReference>
<dbReference type="PROSITE" id="PS01124">
    <property type="entry name" value="HTH_ARAC_FAMILY_2"/>
    <property type="match status" value="1"/>
</dbReference>
<evidence type="ECO:0000256" key="2">
    <source>
        <dbReference type="ARBA" id="ARBA00012438"/>
    </source>
</evidence>
<dbReference type="InterPro" id="IPR018060">
    <property type="entry name" value="HTH_AraC"/>
</dbReference>
<dbReference type="InterPro" id="IPR004358">
    <property type="entry name" value="Sig_transdc_His_kin-like_C"/>
</dbReference>
<feature type="domain" description="Histidine kinase" evidence="11">
    <location>
        <begin position="837"/>
        <end position="1058"/>
    </location>
</feature>
<keyword evidence="8" id="KW-1133">Transmembrane helix</keyword>
<dbReference type="Gene3D" id="2.130.10.10">
    <property type="entry name" value="YVTN repeat-like/Quinoprotein amine dehydrogenase"/>
    <property type="match status" value="2"/>
</dbReference>
<dbReference type="SMART" id="SM00388">
    <property type="entry name" value="HisKA"/>
    <property type="match status" value="1"/>
</dbReference>
<evidence type="ECO:0000256" key="6">
    <source>
        <dbReference type="ARBA" id="ARBA00023163"/>
    </source>
</evidence>
<dbReference type="SMART" id="SM00387">
    <property type="entry name" value="HATPase_c"/>
    <property type="match status" value="1"/>
</dbReference>
<dbReference type="InterPro" id="IPR015943">
    <property type="entry name" value="WD40/YVTN_repeat-like_dom_sf"/>
</dbReference>
<reference evidence="13 14" key="1">
    <citation type="submission" date="2021-11" db="EMBL/GenBank/DDBJ databases">
        <title>Genomic of Niabella pedocola.</title>
        <authorList>
            <person name="Wu T."/>
        </authorList>
    </citation>
    <scope>NUCLEOTIDE SEQUENCE [LARGE SCALE GENOMIC DNA]</scope>
    <source>
        <strain evidence="13 14">JCM 31011</strain>
    </source>
</reference>
<feature type="transmembrane region" description="Helical" evidence="8">
    <location>
        <begin position="794"/>
        <end position="816"/>
    </location>
</feature>
<dbReference type="InterPro" id="IPR011110">
    <property type="entry name" value="Reg_prop"/>
</dbReference>
<dbReference type="InterPro" id="IPR018062">
    <property type="entry name" value="HTH_AraC-typ_CS"/>
</dbReference>
<evidence type="ECO:0000256" key="1">
    <source>
        <dbReference type="ARBA" id="ARBA00000085"/>
    </source>
</evidence>
<dbReference type="InterPro" id="IPR003594">
    <property type="entry name" value="HATPase_dom"/>
</dbReference>
<dbReference type="Gene3D" id="3.40.50.2300">
    <property type="match status" value="1"/>
</dbReference>
<dbReference type="SUPFAM" id="SSF52172">
    <property type="entry name" value="CheY-like"/>
    <property type="match status" value="1"/>
</dbReference>
<dbReference type="InterPro" id="IPR036890">
    <property type="entry name" value="HATPase_C_sf"/>
</dbReference>
<evidence type="ECO:0000259" key="10">
    <source>
        <dbReference type="PROSITE" id="PS01124"/>
    </source>
</evidence>
<dbReference type="SUPFAM" id="SSF47384">
    <property type="entry name" value="Homodimeric domain of signal transducing histidine kinase"/>
    <property type="match status" value="1"/>
</dbReference>
<feature type="signal peptide" evidence="9">
    <location>
        <begin position="1"/>
        <end position="21"/>
    </location>
</feature>
<dbReference type="InterPro" id="IPR005467">
    <property type="entry name" value="His_kinase_dom"/>
</dbReference>
<keyword evidence="14" id="KW-1185">Reference proteome</keyword>
<dbReference type="InterPro" id="IPR001789">
    <property type="entry name" value="Sig_transdc_resp-reg_receiver"/>
</dbReference>
<dbReference type="SUPFAM" id="SSF46689">
    <property type="entry name" value="Homeodomain-like"/>
    <property type="match status" value="1"/>
</dbReference>
<dbReference type="Gene3D" id="1.10.10.60">
    <property type="entry name" value="Homeodomain-like"/>
    <property type="match status" value="1"/>
</dbReference>
<keyword evidence="3 7" id="KW-0597">Phosphoprotein</keyword>
<dbReference type="InterPro" id="IPR003661">
    <property type="entry name" value="HisK_dim/P_dom"/>
</dbReference>
<feature type="domain" description="Response regulatory" evidence="12">
    <location>
        <begin position="1099"/>
        <end position="1214"/>
    </location>
</feature>
<name>A0ABS8PQP2_9BACT</name>
<dbReference type="Pfam" id="PF12833">
    <property type="entry name" value="HTH_18"/>
    <property type="match status" value="1"/>
</dbReference>
<sequence length="1350" mass="151580">MYCHYKYYGWVIALFCCCTIAAGQRASFTSLNSEQGLSQNTVLSIAQDQTGFIWLGTRHGLNRYDGYRVMTYTHNPADSTSISNNYINAISYHPASGLWIGTEKGLNKFNPQKNRFERIRLGADSAAFYPVVDWILNDQDKIWVGSFKGLYLLTDVRNNRFTSAVQLGILSKSENRRARRVFKDSRGYLWLCGDGAPGALRINLRSGKYEKTLFQAREGDPGSISDNFVTTFYEDATGAVWVGTLNGLNRFDPVSERFIRFYSNAANPSSIAHNSIRALEGDPAGNVWVGTQDGISIMNPYTYGCTTYRYDAGDPQSLSQNSIQSLFRDARGSMWAGTFYGGVNIAYNPALNASAWQQLYSYPSISSNIVSSIAVDNNQQIWVGTEGGGLNAINNTTGQIRVYKHEAAEGLGSNLIKTVYIDRDQNLWVGTHGGKLNRFDPQSGRFTRCLDEISALNYRQAEIPSILEDRQGLFWVGTSNGLFLFDRHGTQLQLSSRQPALRSLAGQYITSLQEDAQQQIWIGTLKGVWRYSHETGSVTEVRFTHTAEPQKINCITMDSRGQIWLGLYYGGLAAYDPQQHRIYIHPITPHLPNNNVVGILADRQHNLWLSTGNGLVKYTPSKNAIRTYTVSDGLPGNEFNKGACLSTPSGHLFFGGMKGFIGFQPEQIPENTDPGGLVFTGLKVLNETVFAEDASGILEEDINHTRQLVLPYRDNTFTIEFALLNFIKPGKNVYAYKLQEVHKDWISAAAPVATFTNLSPGTYTLAIKGANNDGVWSPPRFLKIRVLPPFWASWWAYLLYAAIACTFFFFIARFFYLRALLARDHTLHEMKLNFFTNISHEIRTHLTLMQAPIEQMEQENRQYPGLIRQLLHLKTNAHRLLQLVNELMDFRKAETAEMQLHLGQHDLVRFLASIHESFEELSLKKQIQLQLIHDQPEMLLYFDAAQMEKVLFNLLNNAFKFTPEGGRIEIYAQDGPENVMIHITDNGKGIAPEYLHKIFANYFQVENRPDQNTGYGIGLALSKSIVTLHDGTLTAASTLADKTTPGYTRFTISLLKGRAHFADTKMETIPPPYHAPSASGMPATPLLPAEPVADGDRPNLVVVEDNELLRTLIKESLQSNYNIQLCENGARGWEMATTQIPDLVISDVMMPELDGLALCDRLKKDDRTSHIPVILLTAKSAQTDQIAGLSKGADVYLTKPFSVQVLQLTVSNLLTAREKMRRKFSNEFTIAPANMVIQSADKEFIDRLVHIIEEHLDNPDFGVEVLSVKIAMSQSVLYKKLRALTDMSVNDFIKSIRLKKAAQLLLLKSYSVNEISLMVGFLDRKYFSKEFKKQFGVTPREYAKDGQTAP</sequence>
<dbReference type="Pfam" id="PF02518">
    <property type="entry name" value="HATPase_c"/>
    <property type="match status" value="1"/>
</dbReference>
<dbReference type="InterPro" id="IPR036097">
    <property type="entry name" value="HisK_dim/P_sf"/>
</dbReference>
<dbReference type="SUPFAM" id="SSF63829">
    <property type="entry name" value="Calcium-dependent phosphotriesterase"/>
    <property type="match status" value="3"/>
</dbReference>
<dbReference type="PANTHER" id="PTHR43547:SF2">
    <property type="entry name" value="HYBRID SIGNAL TRANSDUCTION HISTIDINE KINASE C"/>
    <property type="match status" value="1"/>
</dbReference>
<keyword evidence="9" id="KW-0732">Signal</keyword>
<keyword evidence="8" id="KW-0812">Transmembrane</keyword>
<evidence type="ECO:0000259" key="12">
    <source>
        <dbReference type="PROSITE" id="PS50110"/>
    </source>
</evidence>
<dbReference type="SUPFAM" id="SSF55874">
    <property type="entry name" value="ATPase domain of HSP90 chaperone/DNA topoisomerase II/histidine kinase"/>
    <property type="match status" value="1"/>
</dbReference>
<evidence type="ECO:0000313" key="14">
    <source>
        <dbReference type="Proteomes" id="UP001199816"/>
    </source>
</evidence>
<feature type="chain" id="PRO_5046037181" description="histidine kinase" evidence="9">
    <location>
        <begin position="22"/>
        <end position="1350"/>
    </location>
</feature>
<feature type="modified residue" description="4-aspartylphosphate" evidence="7">
    <location>
        <position position="1147"/>
    </location>
</feature>
<evidence type="ECO:0000256" key="4">
    <source>
        <dbReference type="ARBA" id="ARBA00023015"/>
    </source>
</evidence>
<dbReference type="Pfam" id="PF00512">
    <property type="entry name" value="HisKA"/>
    <property type="match status" value="1"/>
</dbReference>
<evidence type="ECO:0000256" key="9">
    <source>
        <dbReference type="SAM" id="SignalP"/>
    </source>
</evidence>
<dbReference type="Pfam" id="PF07494">
    <property type="entry name" value="Reg_prop"/>
    <property type="match status" value="9"/>
</dbReference>
<feature type="domain" description="HTH araC/xylS-type" evidence="10">
    <location>
        <begin position="1246"/>
        <end position="1345"/>
    </location>
</feature>
<organism evidence="13 14">
    <name type="scientific">Niabella pedocola</name>
    <dbReference type="NCBI Taxonomy" id="1752077"/>
    <lineage>
        <taxon>Bacteria</taxon>
        <taxon>Pseudomonadati</taxon>
        <taxon>Bacteroidota</taxon>
        <taxon>Chitinophagia</taxon>
        <taxon>Chitinophagales</taxon>
        <taxon>Chitinophagaceae</taxon>
        <taxon>Niabella</taxon>
    </lineage>
</organism>
<evidence type="ECO:0000256" key="7">
    <source>
        <dbReference type="PROSITE-ProRule" id="PRU00169"/>
    </source>
</evidence>
<evidence type="ECO:0000313" key="13">
    <source>
        <dbReference type="EMBL" id="MCD2423395.1"/>
    </source>
</evidence>
<dbReference type="Pfam" id="PF00072">
    <property type="entry name" value="Response_reg"/>
    <property type="match status" value="1"/>
</dbReference>
<dbReference type="SMART" id="SM00448">
    <property type="entry name" value="REC"/>
    <property type="match status" value="1"/>
</dbReference>
<dbReference type="Proteomes" id="UP001199816">
    <property type="component" value="Unassembled WGS sequence"/>
</dbReference>
<dbReference type="InterPro" id="IPR009057">
    <property type="entry name" value="Homeodomain-like_sf"/>
</dbReference>
<dbReference type="Gene3D" id="2.60.40.10">
    <property type="entry name" value="Immunoglobulins"/>
    <property type="match status" value="1"/>
</dbReference>
<keyword evidence="8" id="KW-0472">Membrane</keyword>
<protein>
    <recommendedName>
        <fullName evidence="2">histidine kinase</fullName>
        <ecNumber evidence="2">2.7.13.3</ecNumber>
    </recommendedName>
</protein>
<dbReference type="InterPro" id="IPR011006">
    <property type="entry name" value="CheY-like_superfamily"/>
</dbReference>
<comment type="caution">
    <text evidence="13">The sequence shown here is derived from an EMBL/GenBank/DDBJ whole genome shotgun (WGS) entry which is preliminary data.</text>
</comment>
<dbReference type="PROSITE" id="PS50109">
    <property type="entry name" value="HIS_KIN"/>
    <property type="match status" value="1"/>
</dbReference>
<dbReference type="PRINTS" id="PR00344">
    <property type="entry name" value="BCTRLSENSOR"/>
</dbReference>
<keyword evidence="5" id="KW-0238">DNA-binding</keyword>
<gene>
    <name evidence="13" type="ORF">LQ567_11530</name>
</gene>
<dbReference type="PANTHER" id="PTHR43547">
    <property type="entry name" value="TWO-COMPONENT HISTIDINE KINASE"/>
    <property type="match status" value="1"/>
</dbReference>
<dbReference type="PROSITE" id="PS50110">
    <property type="entry name" value="RESPONSE_REGULATORY"/>
    <property type="match status" value="1"/>
</dbReference>
<dbReference type="EMBL" id="JAJNEC010000005">
    <property type="protein sequence ID" value="MCD2423395.1"/>
    <property type="molecule type" value="Genomic_DNA"/>
</dbReference>
<accession>A0ABS8PQP2</accession>
<evidence type="ECO:0000256" key="5">
    <source>
        <dbReference type="ARBA" id="ARBA00023125"/>
    </source>
</evidence>
<dbReference type="EC" id="2.7.13.3" evidence="2"/>